<comment type="caution">
    <text evidence="1">The sequence shown here is derived from an EMBL/GenBank/DDBJ whole genome shotgun (WGS) entry which is preliminary data.</text>
</comment>
<sequence>MPAGAKTLAEYPGEAVKVRCDICGRAGRYRKSRLIERFGDKGLPDVLRDLADCERWGAAGEPCGAHYEDLA</sequence>
<keyword evidence="2" id="KW-1185">Reference proteome</keyword>
<proteinExistence type="predicted"/>
<evidence type="ECO:0000313" key="2">
    <source>
        <dbReference type="Proteomes" id="UP001296873"/>
    </source>
</evidence>
<protein>
    <submittedName>
        <fullName evidence="1">Uncharacterized protein</fullName>
    </submittedName>
</protein>
<dbReference type="EMBL" id="NRRL01000041">
    <property type="protein sequence ID" value="MBK1669193.1"/>
    <property type="molecule type" value="Genomic_DNA"/>
</dbReference>
<evidence type="ECO:0000313" key="1">
    <source>
        <dbReference type="EMBL" id="MBK1669193.1"/>
    </source>
</evidence>
<organism evidence="1 2">
    <name type="scientific">Rhodovibrio sodomensis</name>
    <dbReference type="NCBI Taxonomy" id="1088"/>
    <lineage>
        <taxon>Bacteria</taxon>
        <taxon>Pseudomonadati</taxon>
        <taxon>Pseudomonadota</taxon>
        <taxon>Alphaproteobacteria</taxon>
        <taxon>Rhodospirillales</taxon>
        <taxon>Rhodovibrionaceae</taxon>
        <taxon>Rhodovibrio</taxon>
    </lineage>
</organism>
<gene>
    <name evidence="1" type="ORF">CKO28_14240</name>
</gene>
<dbReference type="Proteomes" id="UP001296873">
    <property type="component" value="Unassembled WGS sequence"/>
</dbReference>
<name>A0ABS1DG23_9PROT</name>
<reference evidence="1 2" key="1">
    <citation type="journal article" date="2020" name="Microorganisms">
        <title>Osmotic Adaptation and Compatible Solute Biosynthesis of Phototrophic Bacteria as Revealed from Genome Analyses.</title>
        <authorList>
            <person name="Imhoff J.F."/>
            <person name="Rahn T."/>
            <person name="Kunzel S."/>
            <person name="Keller A."/>
            <person name="Neulinger S.C."/>
        </authorList>
    </citation>
    <scope>NUCLEOTIDE SEQUENCE [LARGE SCALE GENOMIC DNA]</scope>
    <source>
        <strain evidence="1 2">DSM 9895</strain>
    </source>
</reference>
<accession>A0ABS1DG23</accession>